<keyword evidence="7 13" id="KW-1133">Transmembrane helix</keyword>
<dbReference type="GO" id="GO:0031410">
    <property type="term" value="C:cytoplasmic vesicle"/>
    <property type="evidence" value="ECO:0007669"/>
    <property type="project" value="UniProtKB-SubCell"/>
</dbReference>
<proteinExistence type="inferred from homology"/>
<dbReference type="GO" id="GO:0005789">
    <property type="term" value="C:endoplasmic reticulum membrane"/>
    <property type="evidence" value="ECO:0007669"/>
    <property type="project" value="UniProtKB-SubCell"/>
</dbReference>
<dbReference type="Proteomes" id="UP000050795">
    <property type="component" value="Unassembled WGS sequence"/>
</dbReference>
<accession>A0AA85JZV1</accession>
<evidence type="ECO:0000256" key="5">
    <source>
        <dbReference type="ARBA" id="ARBA00022692"/>
    </source>
</evidence>
<dbReference type="GO" id="GO:0005778">
    <property type="term" value="C:peroxisomal membrane"/>
    <property type="evidence" value="ECO:0007669"/>
    <property type="project" value="UniProtKB-SubCell"/>
</dbReference>
<keyword evidence="8 13" id="KW-0472">Membrane</keyword>
<name>A0AA85JZV1_TRIRE</name>
<protein>
    <recommendedName>
        <fullName evidence="12">Novel acetylcholine receptor chaperone</fullName>
    </recommendedName>
</protein>
<evidence type="ECO:0000256" key="8">
    <source>
        <dbReference type="ARBA" id="ARBA00023136"/>
    </source>
</evidence>
<feature type="transmembrane region" description="Helical" evidence="13">
    <location>
        <begin position="6"/>
        <end position="29"/>
    </location>
</feature>
<keyword evidence="11" id="KW-0968">Cytoplasmic vesicle</keyword>
<dbReference type="GO" id="GO:2000010">
    <property type="term" value="P:positive regulation of protein localization to cell surface"/>
    <property type="evidence" value="ECO:0007669"/>
    <property type="project" value="TreeGrafter"/>
</dbReference>
<keyword evidence="5 13" id="KW-0812">Transmembrane</keyword>
<evidence type="ECO:0000256" key="11">
    <source>
        <dbReference type="ARBA" id="ARBA00023329"/>
    </source>
</evidence>
<reference evidence="15" key="2">
    <citation type="submission" date="2023-11" db="UniProtKB">
        <authorList>
            <consortium name="WormBaseParasite"/>
        </authorList>
    </citation>
    <scope>IDENTIFICATION</scope>
</reference>
<evidence type="ECO:0000313" key="14">
    <source>
        <dbReference type="Proteomes" id="UP000050795"/>
    </source>
</evidence>
<dbReference type="InterPro" id="IPR040399">
    <property type="entry name" value="TMEM35A/B"/>
</dbReference>
<comment type="subcellular location">
    <subcellularLocation>
        <location evidence="2">Cytoplasmic vesicle</location>
    </subcellularLocation>
    <subcellularLocation>
        <location evidence="1">Endoplasmic reticulum membrane</location>
        <topology evidence="1">Multi-pass membrane protein</topology>
    </subcellularLocation>
    <subcellularLocation>
        <location evidence="3">Peroxisome membrane</location>
        <topology evidence="3">Multi-pass membrane protein</topology>
    </subcellularLocation>
</comment>
<dbReference type="PANTHER" id="PTHR13163:SF0">
    <property type="entry name" value="NOVEL ACETYLCHOLINE RECEPTOR CHAPERONE"/>
    <property type="match status" value="1"/>
</dbReference>
<dbReference type="GO" id="GO:0051131">
    <property type="term" value="P:chaperone-mediated protein complex assembly"/>
    <property type="evidence" value="ECO:0007669"/>
    <property type="project" value="TreeGrafter"/>
</dbReference>
<keyword evidence="9" id="KW-0576">Peroxisome</keyword>
<keyword evidence="14" id="KW-1185">Reference proteome</keyword>
<keyword evidence="10" id="KW-0143">Chaperone</keyword>
<evidence type="ECO:0000256" key="12">
    <source>
        <dbReference type="ARBA" id="ARBA00024424"/>
    </source>
</evidence>
<reference evidence="14" key="1">
    <citation type="submission" date="2022-06" db="EMBL/GenBank/DDBJ databases">
        <authorList>
            <person name="Berger JAMES D."/>
            <person name="Berger JAMES D."/>
        </authorList>
    </citation>
    <scope>NUCLEOTIDE SEQUENCE [LARGE SCALE GENOMIC DNA]</scope>
</reference>
<organism evidence="14 15">
    <name type="scientific">Trichobilharzia regenti</name>
    <name type="common">Nasal bird schistosome</name>
    <dbReference type="NCBI Taxonomy" id="157069"/>
    <lineage>
        <taxon>Eukaryota</taxon>
        <taxon>Metazoa</taxon>
        <taxon>Spiralia</taxon>
        <taxon>Lophotrochozoa</taxon>
        <taxon>Platyhelminthes</taxon>
        <taxon>Trematoda</taxon>
        <taxon>Digenea</taxon>
        <taxon>Strigeidida</taxon>
        <taxon>Schistosomatoidea</taxon>
        <taxon>Schistosomatidae</taxon>
        <taxon>Trichobilharzia</taxon>
    </lineage>
</organism>
<evidence type="ECO:0000256" key="7">
    <source>
        <dbReference type="ARBA" id="ARBA00022989"/>
    </source>
</evidence>
<keyword evidence="6" id="KW-0256">Endoplasmic reticulum</keyword>
<evidence type="ECO:0000256" key="10">
    <source>
        <dbReference type="ARBA" id="ARBA00023186"/>
    </source>
</evidence>
<evidence type="ECO:0000256" key="4">
    <source>
        <dbReference type="ARBA" id="ARBA00006679"/>
    </source>
</evidence>
<feature type="transmembrane region" description="Helical" evidence="13">
    <location>
        <begin position="88"/>
        <end position="108"/>
    </location>
</feature>
<evidence type="ECO:0000256" key="3">
    <source>
        <dbReference type="ARBA" id="ARBA00004585"/>
    </source>
</evidence>
<dbReference type="WBParaSite" id="TREG1_5180.1">
    <property type="protein sequence ID" value="TREG1_5180.1"/>
    <property type="gene ID" value="TREG1_5180"/>
</dbReference>
<evidence type="ECO:0000256" key="6">
    <source>
        <dbReference type="ARBA" id="ARBA00022824"/>
    </source>
</evidence>
<evidence type="ECO:0000256" key="1">
    <source>
        <dbReference type="ARBA" id="ARBA00004477"/>
    </source>
</evidence>
<evidence type="ECO:0000256" key="13">
    <source>
        <dbReference type="SAM" id="Phobius"/>
    </source>
</evidence>
<evidence type="ECO:0000256" key="2">
    <source>
        <dbReference type="ARBA" id="ARBA00004541"/>
    </source>
</evidence>
<dbReference type="AlphaFoldDB" id="A0AA85JZV1"/>
<comment type="similarity">
    <text evidence="4">Belongs to the DoxX family.</text>
</comment>
<evidence type="ECO:0000313" key="15">
    <source>
        <dbReference type="WBParaSite" id="TREG1_5180.1"/>
    </source>
</evidence>
<sequence>MSNVALTAISIAIGVFFIFFGTLKLGPLFSDELYRSVRKSFIRMFKTFPFSSLTGWNPSPHAIRRVYGTTEVVGGVVLASCPGIAQDVSNVVLLVLMLLHLFGIWRAGDGLKEASNAIVLCLMLTCRFIIRIQ</sequence>
<dbReference type="PANTHER" id="PTHR13163">
    <property type="entry name" value="SPINAL CORD EXPRESSION PROTEIN 4"/>
    <property type="match status" value="1"/>
</dbReference>
<evidence type="ECO:0000256" key="9">
    <source>
        <dbReference type="ARBA" id="ARBA00023140"/>
    </source>
</evidence>